<evidence type="ECO:0008006" key="3">
    <source>
        <dbReference type="Google" id="ProtNLM"/>
    </source>
</evidence>
<dbReference type="InterPro" id="IPR011990">
    <property type="entry name" value="TPR-like_helical_dom_sf"/>
</dbReference>
<dbReference type="EMBL" id="JAEPRB010000113">
    <property type="protein sequence ID" value="KAG2221306.1"/>
    <property type="molecule type" value="Genomic_DNA"/>
</dbReference>
<dbReference type="SUPFAM" id="SSF52047">
    <property type="entry name" value="RNI-like"/>
    <property type="match status" value="1"/>
</dbReference>
<name>A0A8H7S231_9FUNG</name>
<dbReference type="OrthoDB" id="2286291at2759"/>
<dbReference type="GO" id="GO:0031146">
    <property type="term" value="P:SCF-dependent proteasomal ubiquitin-dependent protein catabolic process"/>
    <property type="evidence" value="ECO:0007669"/>
    <property type="project" value="TreeGrafter"/>
</dbReference>
<evidence type="ECO:0000313" key="1">
    <source>
        <dbReference type="EMBL" id="KAG2221306.1"/>
    </source>
</evidence>
<dbReference type="InterPro" id="IPR032675">
    <property type="entry name" value="LRR_dom_sf"/>
</dbReference>
<accession>A0A8H7S231</accession>
<dbReference type="Gene3D" id="1.25.40.10">
    <property type="entry name" value="Tetratricopeptide repeat domain"/>
    <property type="match status" value="1"/>
</dbReference>
<dbReference type="Proteomes" id="UP000646827">
    <property type="component" value="Unassembled WGS sequence"/>
</dbReference>
<sequence>MSIIPSPISTTLDTTLVQDLFDKASNALNKRNYEETIDLTSEAVKRIHQLQLLAVLDHRSWAYGMKYKFNNAIKDAERMIACGPECPAGYLRLGSLLDNQGKSAAAAEIYQEGLNRVSKDDPTYLCLVEYYQKSKEKSEKCVDFITMLPSQICEYIISFMSLSDKINWLGVSQAWSKKIMNDKMTWAHVSGGDDMIVARALSRIGHNIEELEMTNTFTDVWLEYLEHMKNGYFKQIKTMILVDKVIAPYPVLNAVKDTMERAFWEIRHTLTKLDFTFVKCDFPLIYLADILMNCTSLKTFIFDAMDDLQLFVGDFDRLETPHNSLIDIDITSTSITGEAIQPLLIQCPKLRRLLVKNCTPNVVDMVHDHCPNLEIFGYETHSSYVPPLKEELWQEEKRGEDNSGSCLREIYSRDGGYGVPAEAFMRLLRKNAKTLEVVFANFSITEEQENNDEPHQDSQAPDYGEKFEFERLEKLTYWSDIYGCVEPLLLHAIKACPSLKMFNPAGSTNIPKIIDILVTRLPAVVEQLEFANVDSEDDDSGKEVVRLLKAYYDNVSAADQKLRKVRFHYSNVVTDDVLDILSGFKTLETTQLLGLTKVTTNGITNFLQKIVNNAHITELRLDDIYVVDDTVLQLLSKMEYLESLHLEDLSRITDKGIRYLVDNVKGLRKVKIKNCKRISDNEEFRTYVKDNTKVKEIEMIFDF</sequence>
<gene>
    <name evidence="1" type="ORF">INT45_000219</name>
</gene>
<keyword evidence="2" id="KW-1185">Reference proteome</keyword>
<dbReference type="SUPFAM" id="SSF81383">
    <property type="entry name" value="F-box domain"/>
    <property type="match status" value="1"/>
</dbReference>
<organism evidence="1 2">
    <name type="scientific">Circinella minor</name>
    <dbReference type="NCBI Taxonomy" id="1195481"/>
    <lineage>
        <taxon>Eukaryota</taxon>
        <taxon>Fungi</taxon>
        <taxon>Fungi incertae sedis</taxon>
        <taxon>Mucoromycota</taxon>
        <taxon>Mucoromycotina</taxon>
        <taxon>Mucoromycetes</taxon>
        <taxon>Mucorales</taxon>
        <taxon>Lichtheimiaceae</taxon>
        <taxon>Circinella</taxon>
    </lineage>
</organism>
<dbReference type="AlphaFoldDB" id="A0A8H7S231"/>
<reference evidence="1 2" key="1">
    <citation type="submission" date="2020-12" db="EMBL/GenBank/DDBJ databases">
        <title>Metabolic potential, ecology and presence of endohyphal bacteria is reflected in genomic diversity of Mucoromycotina.</title>
        <authorList>
            <person name="Muszewska A."/>
            <person name="Okrasinska A."/>
            <person name="Steczkiewicz K."/>
            <person name="Drgas O."/>
            <person name="Orlowska M."/>
            <person name="Perlinska-Lenart U."/>
            <person name="Aleksandrzak-Piekarczyk T."/>
            <person name="Szatraj K."/>
            <person name="Zielenkiewicz U."/>
            <person name="Pilsyk S."/>
            <person name="Malc E."/>
            <person name="Mieczkowski P."/>
            <person name="Kruszewska J.S."/>
            <person name="Biernat P."/>
            <person name="Pawlowska J."/>
        </authorList>
    </citation>
    <scope>NUCLEOTIDE SEQUENCE [LARGE SCALE GENOMIC DNA]</scope>
    <source>
        <strain evidence="1 2">CBS 142.35</strain>
    </source>
</reference>
<protein>
    <recommendedName>
        <fullName evidence="3">F-box domain-containing protein</fullName>
    </recommendedName>
</protein>
<evidence type="ECO:0000313" key="2">
    <source>
        <dbReference type="Proteomes" id="UP000646827"/>
    </source>
</evidence>
<dbReference type="Gene3D" id="3.80.10.10">
    <property type="entry name" value="Ribonuclease Inhibitor"/>
    <property type="match status" value="1"/>
</dbReference>
<dbReference type="GO" id="GO:0019005">
    <property type="term" value="C:SCF ubiquitin ligase complex"/>
    <property type="evidence" value="ECO:0007669"/>
    <property type="project" value="TreeGrafter"/>
</dbReference>
<dbReference type="Gene3D" id="1.20.1280.50">
    <property type="match status" value="1"/>
</dbReference>
<dbReference type="PANTHER" id="PTHR13318">
    <property type="entry name" value="PARTNER OF PAIRED, ISOFORM B-RELATED"/>
    <property type="match status" value="1"/>
</dbReference>
<dbReference type="SUPFAM" id="SSF48452">
    <property type="entry name" value="TPR-like"/>
    <property type="match status" value="1"/>
</dbReference>
<dbReference type="PANTHER" id="PTHR13318:SF247">
    <property type="entry name" value="GH16156P"/>
    <property type="match status" value="1"/>
</dbReference>
<proteinExistence type="predicted"/>
<dbReference type="InterPro" id="IPR036047">
    <property type="entry name" value="F-box-like_dom_sf"/>
</dbReference>
<comment type="caution">
    <text evidence="1">The sequence shown here is derived from an EMBL/GenBank/DDBJ whole genome shotgun (WGS) entry which is preliminary data.</text>
</comment>